<dbReference type="Pfam" id="PF14824">
    <property type="entry name" value="Sirohm_synth_M"/>
    <property type="match status" value="1"/>
</dbReference>
<reference evidence="9" key="2">
    <citation type="journal article" date="2013" name="G3 (Bethesda)">
        <title>Genomes of Ashbya fungi isolated from insects reveal four mating-type loci, numerous translocations, lack of transposons, and distinct gene duplications.</title>
        <authorList>
            <person name="Dietrich F.S."/>
            <person name="Voegeli S."/>
            <person name="Kuo S."/>
            <person name="Philippsen P."/>
        </authorList>
    </citation>
    <scope>GENOME REANNOTATION</scope>
    <source>
        <strain evidence="9">ATCC 10895 / CBS 109.51 / FGSC 9923 / NRRL Y-1056</strain>
    </source>
</reference>
<evidence type="ECO:0000256" key="5">
    <source>
        <dbReference type="ARBA" id="ARBA00023244"/>
    </source>
</evidence>
<dbReference type="GeneID" id="4618786"/>
<keyword evidence="5" id="KW-0627">Porphyrin biosynthesis</keyword>
<dbReference type="EMBL" id="AE016814">
    <property type="protein sequence ID" value="AAS50519.1"/>
    <property type="molecule type" value="Genomic_DNA"/>
</dbReference>
<dbReference type="InterPro" id="IPR028281">
    <property type="entry name" value="Sirohaem_synthase_central"/>
</dbReference>
<dbReference type="eggNOG" id="ENOG502RYIW">
    <property type="taxonomic scope" value="Eukaryota"/>
</dbReference>
<accession>Q75EC2</accession>
<evidence type="ECO:0000313" key="9">
    <source>
        <dbReference type="Proteomes" id="UP000000591"/>
    </source>
</evidence>
<name>Q75EC2_EREGS</name>
<sequence length="262" mass="27758">MLSLPLAHQMGGRHVLLVGCGAVGMTRVDKLVPTGCKLTVVAPEVDAGLAAYMPGGMEVAAGATWVNKGWEPGQVYRVARREFAAGDEGLEAFAFVLACVPAGGLGARVHALSHARGVQCNVADVPALCDFYFGSQCALGERGLQVLVSSNGAAPRLTALLRADIERRYAALDWDEMCGRLRALRERARALSTQAGLPAEEALRFRMDWMRQVTDAFGLEHCAAMDVERLAGLFGEMAAAAAAGRPRALPADLVSVYTESST</sequence>
<dbReference type="KEGG" id="ago:AGOS_AAR152W"/>
<dbReference type="OMA" id="PTGCKLT"/>
<evidence type="ECO:0000256" key="1">
    <source>
        <dbReference type="ARBA" id="ARBA00005010"/>
    </source>
</evidence>
<dbReference type="UniPathway" id="UPA00262">
    <property type="reaction ID" value="UER00222"/>
</dbReference>
<protein>
    <recommendedName>
        <fullName evidence="2">precorrin-2 dehydrogenase</fullName>
        <ecNumber evidence="2">1.3.1.76</ecNumber>
    </recommendedName>
</protein>
<dbReference type="PANTHER" id="PTHR35330">
    <property type="entry name" value="SIROHEME BIOSYNTHESIS PROTEIN MET8"/>
    <property type="match status" value="1"/>
</dbReference>
<proteinExistence type="predicted"/>
<evidence type="ECO:0000259" key="6">
    <source>
        <dbReference type="Pfam" id="PF14823"/>
    </source>
</evidence>
<dbReference type="SUPFAM" id="SSF75615">
    <property type="entry name" value="Siroheme synthase middle domains-like"/>
    <property type="match status" value="1"/>
</dbReference>
<dbReference type="PANTHER" id="PTHR35330:SF1">
    <property type="entry name" value="SIROHEME BIOSYNTHESIS PROTEIN MET8"/>
    <property type="match status" value="1"/>
</dbReference>
<dbReference type="AlphaFoldDB" id="Q75EC2"/>
<dbReference type="Gene3D" id="1.10.3280.10">
    <property type="entry name" value="Siroheme synthase, domain 3"/>
    <property type="match status" value="1"/>
</dbReference>
<evidence type="ECO:0000256" key="2">
    <source>
        <dbReference type="ARBA" id="ARBA00012400"/>
    </source>
</evidence>
<keyword evidence="3" id="KW-0560">Oxidoreductase</keyword>
<organism evidence="8 9">
    <name type="scientific">Eremothecium gossypii (strain ATCC 10895 / CBS 109.51 / FGSC 9923 / NRRL Y-1056)</name>
    <name type="common">Yeast</name>
    <name type="synonym">Ashbya gossypii</name>
    <dbReference type="NCBI Taxonomy" id="284811"/>
    <lineage>
        <taxon>Eukaryota</taxon>
        <taxon>Fungi</taxon>
        <taxon>Dikarya</taxon>
        <taxon>Ascomycota</taxon>
        <taxon>Saccharomycotina</taxon>
        <taxon>Saccharomycetes</taxon>
        <taxon>Saccharomycetales</taxon>
        <taxon>Saccharomycetaceae</taxon>
        <taxon>Eremothecium</taxon>
    </lineage>
</organism>
<dbReference type="OrthoDB" id="1721126at2759"/>
<feature type="domain" description="Siroheme biosynthesis protein Met8 C-terminal" evidence="6">
    <location>
        <begin position="181"/>
        <end position="238"/>
    </location>
</feature>
<reference evidence="8 9" key="1">
    <citation type="journal article" date="2004" name="Science">
        <title>The Ashbya gossypii genome as a tool for mapping the ancient Saccharomyces cerevisiae genome.</title>
        <authorList>
            <person name="Dietrich F.S."/>
            <person name="Voegeli S."/>
            <person name="Brachat S."/>
            <person name="Lerch A."/>
            <person name="Gates K."/>
            <person name="Steiner S."/>
            <person name="Mohr C."/>
            <person name="Pohlmann R."/>
            <person name="Luedi P."/>
            <person name="Choi S."/>
            <person name="Wing R.A."/>
            <person name="Flavier A."/>
            <person name="Gaffney T.D."/>
            <person name="Philippsen P."/>
        </authorList>
    </citation>
    <scope>NUCLEOTIDE SEQUENCE [LARGE SCALE GENOMIC DNA]</scope>
    <source>
        <strain evidence="9">ATCC 10895 / CBS 109.51 / FGSC 9923 / NRRL Y-1056</strain>
    </source>
</reference>
<dbReference type="Proteomes" id="UP000000591">
    <property type="component" value="Chromosome I"/>
</dbReference>
<gene>
    <name evidence="8" type="ORF">AGOS_AAR152W</name>
</gene>
<dbReference type="InterPro" id="IPR036291">
    <property type="entry name" value="NAD(P)-bd_dom_sf"/>
</dbReference>
<evidence type="ECO:0000313" key="8">
    <source>
        <dbReference type="EMBL" id="AAS50519.1"/>
    </source>
</evidence>
<evidence type="ECO:0000259" key="7">
    <source>
        <dbReference type="Pfam" id="PF14824"/>
    </source>
</evidence>
<dbReference type="GO" id="GO:0004325">
    <property type="term" value="F:ferrochelatase activity"/>
    <property type="evidence" value="ECO:0007669"/>
    <property type="project" value="InterPro"/>
</dbReference>
<evidence type="ECO:0000256" key="3">
    <source>
        <dbReference type="ARBA" id="ARBA00023002"/>
    </source>
</evidence>
<evidence type="ECO:0000256" key="4">
    <source>
        <dbReference type="ARBA" id="ARBA00023027"/>
    </source>
</evidence>
<dbReference type="EC" id="1.3.1.76" evidence="2"/>
<dbReference type="GO" id="GO:0019354">
    <property type="term" value="P:siroheme biosynthetic process"/>
    <property type="evidence" value="ECO:0000318"/>
    <property type="project" value="GO_Central"/>
</dbReference>
<feature type="domain" description="Siroheme synthase central" evidence="7">
    <location>
        <begin position="143"/>
        <end position="167"/>
    </location>
</feature>
<dbReference type="STRING" id="284811.Q75EC2"/>
<dbReference type="InterPro" id="IPR028161">
    <property type="entry name" value="Met8-like"/>
</dbReference>
<keyword evidence="9" id="KW-1185">Reference proteome</keyword>
<keyword evidence="4" id="KW-0520">NAD</keyword>
<dbReference type="Pfam" id="PF14823">
    <property type="entry name" value="Sirohm_synth_C"/>
    <property type="match status" value="1"/>
</dbReference>
<dbReference type="GO" id="GO:0043115">
    <property type="term" value="F:precorrin-2 dehydrogenase activity"/>
    <property type="evidence" value="ECO:0000318"/>
    <property type="project" value="GO_Central"/>
</dbReference>
<dbReference type="RefSeq" id="NP_982695.1">
    <property type="nucleotide sequence ID" value="NM_208048.1"/>
</dbReference>
<dbReference type="Pfam" id="PF13241">
    <property type="entry name" value="NAD_binding_7"/>
    <property type="match status" value="1"/>
</dbReference>
<dbReference type="HOGENOM" id="CLU_011276_8_5_1"/>
<comment type="pathway">
    <text evidence="1">Porphyrin-containing compound metabolism; siroheme biosynthesis; sirohydrochlorin from precorrin-2: step 1/1.</text>
</comment>
<dbReference type="Gene3D" id="3.30.160.110">
    <property type="entry name" value="Siroheme synthase, domain 2"/>
    <property type="match status" value="1"/>
</dbReference>
<dbReference type="InParanoid" id="Q75EC2"/>
<dbReference type="InterPro" id="IPR028162">
    <property type="entry name" value="Met8_C"/>
</dbReference>
<dbReference type="FunCoup" id="Q75EC2">
    <property type="interactions" value="121"/>
</dbReference>
<dbReference type="SUPFAM" id="SSF51735">
    <property type="entry name" value="NAD(P)-binding Rossmann-fold domains"/>
    <property type="match status" value="1"/>
</dbReference>
<dbReference type="Gene3D" id="3.40.50.720">
    <property type="entry name" value="NAD(P)-binding Rossmann-like Domain"/>
    <property type="match status" value="1"/>
</dbReference>